<protein>
    <recommendedName>
        <fullName evidence="3">DNA-binding protein</fullName>
    </recommendedName>
</protein>
<accession>A0ABT7C665</accession>
<evidence type="ECO:0000313" key="1">
    <source>
        <dbReference type="EMBL" id="MDJ1370675.1"/>
    </source>
</evidence>
<evidence type="ECO:0008006" key="3">
    <source>
        <dbReference type="Google" id="ProtNLM"/>
    </source>
</evidence>
<keyword evidence="2" id="KW-1185">Reference proteome</keyword>
<dbReference type="Proteomes" id="UP001170379">
    <property type="component" value="Unassembled WGS sequence"/>
</dbReference>
<comment type="caution">
    <text evidence="1">The sequence shown here is derived from an EMBL/GenBank/DDBJ whole genome shotgun (WGS) entry which is preliminary data.</text>
</comment>
<evidence type="ECO:0000313" key="2">
    <source>
        <dbReference type="Proteomes" id="UP001170379"/>
    </source>
</evidence>
<reference evidence="1" key="2">
    <citation type="journal article" date="2022" name="Sci. Rep.">
        <title>In silico prediction of the enzymes involved in the degradation of the herbicide molinate by Gulosibacter molinativorax ON4T.</title>
        <authorList>
            <person name="Lopes A.R."/>
            <person name="Bunin E."/>
            <person name="Viana A.T."/>
            <person name="Froufe H."/>
            <person name="Munoz-Merida A."/>
            <person name="Pinho D."/>
            <person name="Figueiredo J."/>
            <person name="Barroso C."/>
            <person name="Vaz-Moreira I."/>
            <person name="Bellanger X."/>
            <person name="Egas C."/>
            <person name="Nunes O.C."/>
        </authorList>
    </citation>
    <scope>NUCLEOTIDE SEQUENCE</scope>
    <source>
        <strain evidence="1">ON4</strain>
    </source>
</reference>
<sequence length="61" mass="6811">MSPETLSILLDGIGLSTLADWRATWKNGREGEGPRFFKVGRLVRYSVAAVEEWLTDLENAS</sequence>
<name>A0ABT7C665_9MICO</name>
<proteinExistence type="predicted"/>
<organism evidence="1 2">
    <name type="scientific">Gulosibacter molinativorax</name>
    <dbReference type="NCBI Taxonomy" id="256821"/>
    <lineage>
        <taxon>Bacteria</taxon>
        <taxon>Bacillati</taxon>
        <taxon>Actinomycetota</taxon>
        <taxon>Actinomycetes</taxon>
        <taxon>Micrococcales</taxon>
        <taxon>Microbacteriaceae</taxon>
        <taxon>Gulosibacter</taxon>
    </lineage>
</organism>
<dbReference type="EMBL" id="PXVD01000006">
    <property type="protein sequence ID" value="MDJ1370675.1"/>
    <property type="molecule type" value="Genomic_DNA"/>
</dbReference>
<gene>
    <name evidence="1" type="ORF">C7K25_04725</name>
</gene>
<reference evidence="1" key="1">
    <citation type="submission" date="2018-03" db="EMBL/GenBank/DDBJ databases">
        <authorList>
            <person name="Nunes O.C."/>
            <person name="Lopes A.R."/>
            <person name="Froufe H."/>
            <person name="Munoz-Merida A."/>
            <person name="Barroso C."/>
            <person name="Egas C."/>
        </authorList>
    </citation>
    <scope>NUCLEOTIDE SEQUENCE</scope>
    <source>
        <strain evidence="1">ON4</strain>
    </source>
</reference>